<dbReference type="EMBL" id="JAODBU010000006">
    <property type="protein sequence ID" value="MCT7398670.1"/>
    <property type="molecule type" value="Genomic_DNA"/>
</dbReference>
<feature type="transmembrane region" description="Helical" evidence="1">
    <location>
        <begin position="243"/>
        <end position="270"/>
    </location>
</feature>
<accession>A0ABT2LZH1</accession>
<feature type="transmembrane region" description="Helical" evidence="1">
    <location>
        <begin position="216"/>
        <end position="237"/>
    </location>
</feature>
<name>A0ABT2LZH1_9FIRM</name>
<keyword evidence="1" id="KW-1133">Transmembrane helix</keyword>
<organism evidence="2 3">
    <name type="scientific">Eubacterium album</name>
    <dbReference type="NCBI Taxonomy" id="2978477"/>
    <lineage>
        <taxon>Bacteria</taxon>
        <taxon>Bacillati</taxon>
        <taxon>Bacillota</taxon>
        <taxon>Clostridia</taxon>
        <taxon>Eubacteriales</taxon>
        <taxon>Eubacteriaceae</taxon>
        <taxon>Eubacterium</taxon>
    </lineage>
</organism>
<evidence type="ECO:0000313" key="3">
    <source>
        <dbReference type="Proteomes" id="UP001431199"/>
    </source>
</evidence>
<protein>
    <submittedName>
        <fullName evidence="2">Uncharacterized protein</fullName>
    </submittedName>
</protein>
<feature type="transmembrane region" description="Helical" evidence="1">
    <location>
        <begin position="146"/>
        <end position="165"/>
    </location>
</feature>
<evidence type="ECO:0000313" key="2">
    <source>
        <dbReference type="EMBL" id="MCT7398670.1"/>
    </source>
</evidence>
<keyword evidence="3" id="KW-1185">Reference proteome</keyword>
<feature type="transmembrane region" description="Helical" evidence="1">
    <location>
        <begin position="121"/>
        <end position="139"/>
    </location>
</feature>
<keyword evidence="1" id="KW-0812">Transmembrane</keyword>
<dbReference type="Proteomes" id="UP001431199">
    <property type="component" value="Unassembled WGS sequence"/>
</dbReference>
<feature type="transmembrane region" description="Helical" evidence="1">
    <location>
        <begin position="69"/>
        <end position="90"/>
    </location>
</feature>
<dbReference type="RefSeq" id="WP_260978578.1">
    <property type="nucleotide sequence ID" value="NZ_JAODBU010000006.1"/>
</dbReference>
<proteinExistence type="predicted"/>
<feature type="transmembrane region" description="Helical" evidence="1">
    <location>
        <begin position="12"/>
        <end position="30"/>
    </location>
</feature>
<feature type="transmembrane region" description="Helical" evidence="1">
    <location>
        <begin position="171"/>
        <end position="195"/>
    </location>
</feature>
<keyword evidence="1" id="KW-0472">Membrane</keyword>
<evidence type="ECO:0000256" key="1">
    <source>
        <dbReference type="SAM" id="Phobius"/>
    </source>
</evidence>
<gene>
    <name evidence="2" type="ORF">N5B56_06165</name>
</gene>
<sequence>MKINKCNKIMSAIVYMYLTLPIFIFVVGWLKWYWAFLFGISILISTIISINSDNIEYEKIFLKQNISKIVIAIILIALWVTLSGIGGVMFQNSDHGARTAMYKALVDYDWPVISNKGNYGLIYYIGYWLPSAVIGKLFGFEIGYKFQMVWAAIGIFIVYLLICVLRKKVSIWPLIIVILFSGLDIVGSWPQGVIFKFTKHLEYWSAFFQYSSNTTQLFWVFNQAIPAWVATTLIVVGKNRKNILFILGSIMLASTFPFVGLIPFSLYFLFRKLKIQNFKEIFSLQNIVGVCVCGGITFLYLIGNISAGKVNTFENDIDTSIRMIMYVLFCIIEFGFYMMILWRNNKKNKFYYLLLIVLVACPLIRVGDAQDFCMRVSIPALFILMILCIEELPKLYKEKNKTLFVCLVICLSLGACTPMHEINRTIVQTVKAVSKGESPTERIWSIEEEILKGNNFSGPVNESLFYKYLAK</sequence>
<feature type="transmembrane region" description="Helical" evidence="1">
    <location>
        <begin position="323"/>
        <end position="342"/>
    </location>
</feature>
<reference evidence="2" key="1">
    <citation type="submission" date="2022-09" db="EMBL/GenBank/DDBJ databases">
        <title>Eubacterium sp. LFL-14 isolated from human feces.</title>
        <authorList>
            <person name="Liu F."/>
        </authorList>
    </citation>
    <scope>NUCLEOTIDE SEQUENCE</scope>
    <source>
        <strain evidence="2">LFL-14</strain>
    </source>
</reference>
<comment type="caution">
    <text evidence="2">The sequence shown here is derived from an EMBL/GenBank/DDBJ whole genome shotgun (WGS) entry which is preliminary data.</text>
</comment>
<feature type="transmembrane region" description="Helical" evidence="1">
    <location>
        <begin position="349"/>
        <end position="366"/>
    </location>
</feature>
<feature type="transmembrane region" description="Helical" evidence="1">
    <location>
        <begin position="282"/>
        <end position="303"/>
    </location>
</feature>